<keyword evidence="4" id="KW-0963">Cytoplasm</keyword>
<dbReference type="GO" id="GO:0030126">
    <property type="term" value="C:COPI vesicle coat"/>
    <property type="evidence" value="ECO:0007669"/>
    <property type="project" value="UniProtKB-UniRule"/>
</dbReference>
<evidence type="ECO:0000256" key="1">
    <source>
        <dbReference type="ARBA" id="ARBA00004395"/>
    </source>
</evidence>
<proteinExistence type="inferred from homology"/>
<comment type="function">
    <text evidence="4">The zeta subunit may be involved in regulating the coat assembly and, hence, the rate of biosynthetic protein transport due to its association-dissociation properties with the coatomer complex.</text>
</comment>
<dbReference type="InterPro" id="IPR011012">
    <property type="entry name" value="Longin-like_dom_sf"/>
</dbReference>
<evidence type="ECO:0000256" key="2">
    <source>
        <dbReference type="ARBA" id="ARBA00006972"/>
    </source>
</evidence>
<keyword evidence="3 4" id="KW-0472">Membrane</keyword>
<dbReference type="GO" id="GO:0006886">
    <property type="term" value="P:intracellular protein transport"/>
    <property type="evidence" value="ECO:0007669"/>
    <property type="project" value="TreeGrafter"/>
</dbReference>
<keyword evidence="4" id="KW-0931">ER-Golgi transport</keyword>
<comment type="subcellular location">
    <subcellularLocation>
        <location evidence="4">Cytoplasm</location>
    </subcellularLocation>
    <subcellularLocation>
        <location evidence="1 4">Golgi apparatus membrane</location>
        <topology evidence="1 4">Peripheral membrane protein</topology>
        <orientation evidence="4">Cytoplasmic side</orientation>
    </subcellularLocation>
    <subcellularLocation>
        <location evidence="4">Cytoplasmic vesicle</location>
        <location evidence="4">COPI-coated vesicle membrane</location>
        <topology evidence="4">Peripheral membrane protein</topology>
        <orientation evidence="4">Cytoplasmic side</orientation>
    </subcellularLocation>
</comment>
<dbReference type="GO" id="GO:0006891">
    <property type="term" value="P:intra-Golgi vesicle-mediated transport"/>
    <property type="evidence" value="ECO:0007669"/>
    <property type="project" value="TreeGrafter"/>
</dbReference>
<dbReference type="Gene3D" id="3.30.450.60">
    <property type="match status" value="1"/>
</dbReference>
<dbReference type="GO" id="GO:0006890">
    <property type="term" value="P:retrograde vesicle-mediated transport, Golgi to endoplasmic reticulum"/>
    <property type="evidence" value="ECO:0007669"/>
    <property type="project" value="UniProtKB-UniRule"/>
</dbReference>
<protein>
    <recommendedName>
        <fullName evidence="4">Coatomer subunit zeta</fullName>
    </recommendedName>
</protein>
<keyword evidence="6" id="KW-1185">Reference proteome</keyword>
<dbReference type="OrthoDB" id="10249988at2759"/>
<comment type="similarity">
    <text evidence="2 4">Belongs to the adaptor complexes small subunit family.</text>
</comment>
<dbReference type="GO" id="GO:0000139">
    <property type="term" value="C:Golgi membrane"/>
    <property type="evidence" value="ECO:0007669"/>
    <property type="project" value="UniProtKB-SubCell"/>
</dbReference>
<dbReference type="PANTHER" id="PTHR11043">
    <property type="entry name" value="ZETA-COAT PROTEIN"/>
    <property type="match status" value="1"/>
</dbReference>
<evidence type="ECO:0000313" key="5">
    <source>
        <dbReference type="EMBL" id="KAI5070004.1"/>
    </source>
</evidence>
<keyword evidence="4" id="KW-0333">Golgi apparatus</keyword>
<sequence>MCARHQHNGNILLDCFQGVQAEERLYWRSFLVKIGTDNLNGAHNEELFVASHKFVYVIYTTIGYEFVFVVSKDEYDELALTKVLYMIISSIKDVCKKAPIERAFLEKYGKVCLCLDEIVFQETLEHTKKIAFDN</sequence>
<dbReference type="PANTHER" id="PTHR11043:SF1">
    <property type="entry name" value="TSET COMPLEX MEMBER TSTD"/>
    <property type="match status" value="1"/>
</dbReference>
<dbReference type="AlphaFoldDB" id="A0A9D4ULW0"/>
<reference evidence="5" key="1">
    <citation type="submission" date="2021-01" db="EMBL/GenBank/DDBJ databases">
        <title>Adiantum capillus-veneris genome.</title>
        <authorList>
            <person name="Fang Y."/>
            <person name="Liao Q."/>
        </authorList>
    </citation>
    <scope>NUCLEOTIDE SEQUENCE</scope>
    <source>
        <strain evidence="5">H3</strain>
        <tissue evidence="5">Leaf</tissue>
    </source>
</reference>
<keyword evidence="4" id="KW-0968">Cytoplasmic vesicle</keyword>
<keyword evidence="4" id="KW-0653">Protein transport</keyword>
<dbReference type="SUPFAM" id="SSF64356">
    <property type="entry name" value="SNARE-like"/>
    <property type="match status" value="1"/>
</dbReference>
<evidence type="ECO:0000256" key="4">
    <source>
        <dbReference type="RuleBase" id="RU366053"/>
    </source>
</evidence>
<dbReference type="FunFam" id="3.30.450.60:FF:000017">
    <property type="entry name" value="SNARE-like superfamily protein"/>
    <property type="match status" value="1"/>
</dbReference>
<name>A0A9D4ULW0_ADICA</name>
<evidence type="ECO:0000313" key="6">
    <source>
        <dbReference type="Proteomes" id="UP000886520"/>
    </source>
</evidence>
<comment type="caution">
    <text evidence="5">The sequence shown here is derived from an EMBL/GenBank/DDBJ whole genome shotgun (WGS) entry which is preliminary data.</text>
</comment>
<keyword evidence="4" id="KW-0813">Transport</keyword>
<accession>A0A9D4ULW0</accession>
<evidence type="ECO:0000256" key="3">
    <source>
        <dbReference type="ARBA" id="ARBA00023136"/>
    </source>
</evidence>
<dbReference type="InterPro" id="IPR039652">
    <property type="entry name" value="Coatomer_zeta"/>
</dbReference>
<dbReference type="EMBL" id="JABFUD020000014">
    <property type="protein sequence ID" value="KAI5070004.1"/>
    <property type="molecule type" value="Genomic_DNA"/>
</dbReference>
<comment type="subunit">
    <text evidence="4">Oligomeric complex that consists of at least the alpha, beta, beta', gamma, delta, epsilon and zeta subunits.</text>
</comment>
<organism evidence="5 6">
    <name type="scientific">Adiantum capillus-veneris</name>
    <name type="common">Maidenhair fern</name>
    <dbReference type="NCBI Taxonomy" id="13818"/>
    <lineage>
        <taxon>Eukaryota</taxon>
        <taxon>Viridiplantae</taxon>
        <taxon>Streptophyta</taxon>
        <taxon>Embryophyta</taxon>
        <taxon>Tracheophyta</taxon>
        <taxon>Polypodiopsida</taxon>
        <taxon>Polypodiidae</taxon>
        <taxon>Polypodiales</taxon>
        <taxon>Pteridineae</taxon>
        <taxon>Pteridaceae</taxon>
        <taxon>Vittarioideae</taxon>
        <taxon>Adiantum</taxon>
    </lineage>
</organism>
<gene>
    <name evidence="5" type="ORF">GOP47_0014347</name>
</gene>
<dbReference type="Proteomes" id="UP000886520">
    <property type="component" value="Chromosome 14"/>
</dbReference>